<evidence type="ECO:0000256" key="1">
    <source>
        <dbReference type="SAM" id="Coils"/>
    </source>
</evidence>
<reference evidence="3" key="1">
    <citation type="submission" date="2021-01" db="EMBL/GenBank/DDBJ databases">
        <authorList>
            <person name="Corre E."/>
            <person name="Pelletier E."/>
            <person name="Niang G."/>
            <person name="Scheremetjew M."/>
            <person name="Finn R."/>
            <person name="Kale V."/>
            <person name="Holt S."/>
            <person name="Cochrane G."/>
            <person name="Meng A."/>
            <person name="Brown T."/>
            <person name="Cohen L."/>
        </authorList>
    </citation>
    <scope>NUCLEOTIDE SEQUENCE</scope>
    <source>
        <strain evidence="3">OF101</strain>
    </source>
</reference>
<feature type="compositionally biased region" description="Polar residues" evidence="2">
    <location>
        <begin position="230"/>
        <end position="244"/>
    </location>
</feature>
<sequence length="253" mass="28258">MALEAQSAKHPYDPAYGIMKTMQAELNELRSALHAEQQQRTREVAELRREVIDLQARLSQQYAEQSQQHQTVSCALTNETALRGRALEKLRSEVGHAIERAEEVESLKTLQATQFGKLATELKTQKKERQESHKDLESRLRGEISERKEQCDKIIEDLTNHKAVAEANLTLDREKLDYLTHNVQLAGDLLTNGIWESMTAQNAASTKAFTMANMNQFSLGSTGSTFAGISQAATRPTTQATDSSRMGGESRQP</sequence>
<accession>A0A7S1WVY9</accession>
<organism evidence="3">
    <name type="scientific">Alexandrium catenella</name>
    <name type="common">Red tide dinoflagellate</name>
    <name type="synonym">Gonyaulax catenella</name>
    <dbReference type="NCBI Taxonomy" id="2925"/>
    <lineage>
        <taxon>Eukaryota</taxon>
        <taxon>Sar</taxon>
        <taxon>Alveolata</taxon>
        <taxon>Dinophyceae</taxon>
        <taxon>Gonyaulacales</taxon>
        <taxon>Pyrocystaceae</taxon>
        <taxon>Alexandrium</taxon>
    </lineage>
</organism>
<evidence type="ECO:0000313" key="3">
    <source>
        <dbReference type="EMBL" id="CAD9190613.1"/>
    </source>
</evidence>
<protein>
    <submittedName>
        <fullName evidence="3">Uncharacterized protein</fullName>
    </submittedName>
</protein>
<feature type="region of interest" description="Disordered" evidence="2">
    <location>
        <begin position="230"/>
        <end position="253"/>
    </location>
</feature>
<keyword evidence="1" id="KW-0175">Coiled coil</keyword>
<feature type="coiled-coil region" evidence="1">
    <location>
        <begin position="19"/>
        <end position="139"/>
    </location>
</feature>
<gene>
    <name evidence="3" type="ORF">ACAT0790_LOCUS67388</name>
</gene>
<evidence type="ECO:0000256" key="2">
    <source>
        <dbReference type="SAM" id="MobiDB-lite"/>
    </source>
</evidence>
<dbReference type="AlphaFoldDB" id="A0A7S1WVY9"/>
<proteinExistence type="predicted"/>
<dbReference type="EMBL" id="HBGE01112988">
    <property type="protein sequence ID" value="CAD9190613.1"/>
    <property type="molecule type" value="Transcribed_RNA"/>
</dbReference>
<name>A0A7S1WVY9_ALECA</name>